<evidence type="ECO:0000259" key="7">
    <source>
        <dbReference type="Pfam" id="PF04085"/>
    </source>
</evidence>
<dbReference type="PANTHER" id="PTHR34138:SF1">
    <property type="entry name" value="CELL SHAPE-DETERMINING PROTEIN MREC"/>
    <property type="match status" value="1"/>
</dbReference>
<reference evidence="8 9" key="1">
    <citation type="journal article" date="2006" name="PLoS Biol.">
        <title>Metabolic complementarity and genomics of the dual bacterial symbiosis of sharpshooters.</title>
        <authorList>
            <person name="Wu D."/>
            <person name="Daugherty S.C."/>
            <person name="Van Aken S.E."/>
            <person name="Pai G.H."/>
            <person name="Watkins K.L."/>
            <person name="Khouri H."/>
            <person name="Tallon L.J."/>
            <person name="Zaborsky J.M."/>
            <person name="Dunbar H.E."/>
            <person name="Tran P.L."/>
            <person name="Moran N.A."/>
            <person name="Eisen J.A."/>
        </authorList>
    </citation>
    <scope>NUCLEOTIDE SEQUENCE [LARGE SCALE GENOMIC DNA]</scope>
    <source>
        <strain evidence="8">Hc</strain>
    </source>
</reference>
<evidence type="ECO:0000256" key="1">
    <source>
        <dbReference type="ARBA" id="ARBA00009369"/>
    </source>
</evidence>
<name>Q1LU38_BAUCH</name>
<dbReference type="GO" id="GO:0008360">
    <property type="term" value="P:regulation of cell shape"/>
    <property type="evidence" value="ECO:0007669"/>
    <property type="project" value="UniProtKB-KW"/>
</dbReference>
<dbReference type="InterPro" id="IPR042177">
    <property type="entry name" value="Cell/Rod_1"/>
</dbReference>
<keyword evidence="9" id="KW-1185">Reference proteome</keyword>
<dbReference type="GO" id="GO:0005886">
    <property type="term" value="C:plasma membrane"/>
    <property type="evidence" value="ECO:0007669"/>
    <property type="project" value="TreeGrafter"/>
</dbReference>
<dbReference type="Gene3D" id="2.40.10.340">
    <property type="entry name" value="Rod shape-determining protein MreC, domain 1"/>
    <property type="match status" value="1"/>
</dbReference>
<evidence type="ECO:0000256" key="2">
    <source>
        <dbReference type="ARBA" id="ARBA00013855"/>
    </source>
</evidence>
<feature type="transmembrane region" description="Helical" evidence="6">
    <location>
        <begin position="25"/>
        <end position="44"/>
    </location>
</feature>
<evidence type="ECO:0000256" key="5">
    <source>
        <dbReference type="PIRNR" id="PIRNR038471"/>
    </source>
</evidence>
<keyword evidence="6" id="KW-1133">Transmembrane helix</keyword>
<proteinExistence type="inferred from homology"/>
<dbReference type="AlphaFoldDB" id="Q1LU38"/>
<evidence type="ECO:0000313" key="9">
    <source>
        <dbReference type="Proteomes" id="UP000002427"/>
    </source>
</evidence>
<protein>
    <recommendedName>
        <fullName evidence="2 5">Cell shape-determining protein MreC</fullName>
    </recommendedName>
    <alternativeName>
        <fullName evidence="4 5">Cell shape protein MreC</fullName>
    </alternativeName>
</protein>
<evidence type="ECO:0000256" key="3">
    <source>
        <dbReference type="ARBA" id="ARBA00022960"/>
    </source>
</evidence>
<feature type="domain" description="Rod shape-determining protein MreC beta-barrel core" evidence="7">
    <location>
        <begin position="135"/>
        <end position="285"/>
    </location>
</feature>
<dbReference type="EMBL" id="CP000238">
    <property type="protein sequence ID" value="ABF14080.1"/>
    <property type="molecule type" value="Genomic_DNA"/>
</dbReference>
<dbReference type="NCBIfam" id="TIGR00219">
    <property type="entry name" value="mreC"/>
    <property type="match status" value="1"/>
</dbReference>
<sequence>MNWNRIVLFKYRSVIKPIRGNSMSLRLYLAMIVAIILIIVDNRLDSFTTIRMYMDTVLSPIYLFTNSTVQKLDNLSTIFTTNAKLKQENRALRQELILQKSKQLLLMHYKQENTTLRKLLIAPLHHDEHTILTKVISLQIDPYINQIVIDKGWNNGIYIGQPVISDQGIVGQVIATSKYTSRILLICDTSHAIPIQVLRNNIRGILIGKGCNADLQIEYLPQDLEKIDIHVGDLLVTSGLGGRFPEGYPVAVVSSVKLDLPRTHMLIKAKPIATLQHLHYLLLLWKNK</sequence>
<dbReference type="PIRSF" id="PIRSF038471">
    <property type="entry name" value="MreC"/>
    <property type="match status" value="1"/>
</dbReference>
<dbReference type="Proteomes" id="UP000002427">
    <property type="component" value="Chromosome"/>
</dbReference>
<dbReference type="InterPro" id="IPR055342">
    <property type="entry name" value="MreC_beta-barrel_core"/>
</dbReference>
<gene>
    <name evidence="8" type="primary">mreC</name>
    <name evidence="8" type="ordered locus">BCI_0048</name>
</gene>
<dbReference type="HOGENOM" id="CLU_042663_2_0_6"/>
<dbReference type="Pfam" id="PF04085">
    <property type="entry name" value="MreC"/>
    <property type="match status" value="1"/>
</dbReference>
<evidence type="ECO:0000256" key="4">
    <source>
        <dbReference type="ARBA" id="ARBA00032089"/>
    </source>
</evidence>
<dbReference type="Gene3D" id="2.40.10.350">
    <property type="entry name" value="Rod shape-determining protein MreC, domain 2"/>
    <property type="match status" value="1"/>
</dbReference>
<evidence type="ECO:0000256" key="6">
    <source>
        <dbReference type="SAM" id="Phobius"/>
    </source>
</evidence>
<keyword evidence="6" id="KW-0812">Transmembrane</keyword>
<dbReference type="InterPro" id="IPR042175">
    <property type="entry name" value="Cell/Rod_MreC_2"/>
</dbReference>
<comment type="similarity">
    <text evidence="1 5">Belongs to the MreC family.</text>
</comment>
<dbReference type="STRING" id="374463.BCI_0048"/>
<keyword evidence="6" id="KW-0472">Membrane</keyword>
<accession>Q1LU38</accession>
<comment type="function">
    <text evidence="5">Involved in formation and maintenance of cell shape.</text>
</comment>
<dbReference type="PANTHER" id="PTHR34138">
    <property type="entry name" value="CELL SHAPE-DETERMINING PROTEIN MREC"/>
    <property type="match status" value="1"/>
</dbReference>
<dbReference type="KEGG" id="bci:BCI_0048"/>
<organism evidence="8 9">
    <name type="scientific">Baumannia cicadellinicola subsp. Homalodisca coagulata</name>
    <dbReference type="NCBI Taxonomy" id="374463"/>
    <lineage>
        <taxon>Bacteria</taxon>
        <taxon>Pseudomonadati</taxon>
        <taxon>Pseudomonadota</taxon>
        <taxon>Gammaproteobacteria</taxon>
        <taxon>Candidatus Palibaumannia</taxon>
    </lineage>
</organism>
<dbReference type="InterPro" id="IPR007221">
    <property type="entry name" value="MreC"/>
</dbReference>
<keyword evidence="3 5" id="KW-0133">Cell shape</keyword>
<evidence type="ECO:0000313" key="8">
    <source>
        <dbReference type="EMBL" id="ABF14080.1"/>
    </source>
</evidence>